<keyword evidence="7" id="KW-0472">Membrane</keyword>
<dbReference type="InterPro" id="IPR001610">
    <property type="entry name" value="PAC"/>
</dbReference>
<dbReference type="PANTHER" id="PTHR43047">
    <property type="entry name" value="TWO-COMPONENT HISTIDINE PROTEIN KINASE"/>
    <property type="match status" value="1"/>
</dbReference>
<evidence type="ECO:0000259" key="9">
    <source>
        <dbReference type="PROSITE" id="PS50110"/>
    </source>
</evidence>
<dbReference type="EC" id="2.7.13.3" evidence="2"/>
<dbReference type="PROSITE" id="PS50109">
    <property type="entry name" value="HIS_KIN"/>
    <property type="match status" value="1"/>
</dbReference>
<dbReference type="SUPFAM" id="SSF52172">
    <property type="entry name" value="CheY-like"/>
    <property type="match status" value="1"/>
</dbReference>
<evidence type="ECO:0000256" key="1">
    <source>
        <dbReference type="ARBA" id="ARBA00000085"/>
    </source>
</evidence>
<accession>A0ABS1E3I8</accession>
<feature type="transmembrane region" description="Helical" evidence="7">
    <location>
        <begin position="28"/>
        <end position="47"/>
    </location>
</feature>
<dbReference type="InterPro" id="IPR003594">
    <property type="entry name" value="HATPase_dom"/>
</dbReference>
<protein>
    <recommendedName>
        <fullName evidence="2">histidine kinase</fullName>
        <ecNumber evidence="2">2.7.13.3</ecNumber>
    </recommendedName>
</protein>
<sequence>MPTAQPPANAADVAITGDIRAAQVAEHASAVTFSVLGSACVAAFVAWAIHASVAPLALGAWTLALALALALRQGLLLQYRREPRPADPGRRLAWFRASIFVHGVAWGVIALLPAAGDHDALELLMAALAGMSTAALVLGQFDRIVGFAFALPAMLPVTLRLLAEDKPAAQALSLGVAVAALLGIYGIVAAERAWRQRVALATARRDEQRSLDAARESEALLRLIFDHVDEGIAVVGADMRLRAFNRRFAEITRLDPALARVGTPVRELLASQARAGRLGGGGDAEATVARWMGLLQAGGHATTVRSLADGGTIELRRNATPDGGFVAVAVDISRRLAAEAALAEKRRMLALLLDATTQGFWFFDNDLRTTDANPALCRLLGVERAALLGRRLYDFVDADQAEIVREQARRRDAGEAGRYELRLRRDDGSPVWCVNHATPIHDESGHKTGSVSVLSDIGELRRATELQRRTSQLLEEKSRILEATLQNLPQGVLTFDEQGRVVAWNPRLVELTGVTEAFLQRRPLLAEFVRWQIDNGRVGPAPGEVDQQARAFIEVALRGEIDRLPAGYQRTDADGRTLRVDTFRSPGGPVVRTFTDITAALRAEQVLRESESRFRLLADAAPALVVVRDSAGRPDWINQRWLEFTGCDAAQALAEDWDLRLHPDDVAACRNAFEGARAPGRSFATEYRLRRADGSWGWIADTGVPRLAADGQLEGWVHYGWDITARKAAEAALIAARDEAERANRAKSDFLSRMSHELRTPLNAVLGFGQLLESEASEPLTTLQRERVGQVLRGGRHLLALIDEVLDLAGIDGGTLRLRLGAVDAGTAVAEACRAVAPLAAERGVQLEAPALPSPGSVLADGARLRQVLSGLLSNAVKYNRRGGRVSIAWREDGERLRLEVHDDGPGIAPDDQPRIFQAFERLDGGRAAADGAGVGLALAKWLVEAMHGRIGLDSAPGAGCTFWISLERADAGPAPAAPRTVLYVEDNHVNQLLMQAMLARCPQIELLLADDAQTGLRIATSQRPALVLLDIQLPDADGFELLRRLRAQPQTRSLPVLAVSADAMPDSIAAARAAGFADYLTKPLEQGRLIEAIERALAAS</sequence>
<dbReference type="InterPro" id="IPR001789">
    <property type="entry name" value="Sig_transdc_resp-reg_receiver"/>
</dbReference>
<feature type="transmembrane region" description="Helical" evidence="7">
    <location>
        <begin position="145"/>
        <end position="163"/>
    </location>
</feature>
<dbReference type="SMART" id="SM00086">
    <property type="entry name" value="PAC"/>
    <property type="match status" value="2"/>
</dbReference>
<keyword evidence="4" id="KW-0808">Transferase</keyword>
<feature type="domain" description="PAC" evidence="11">
    <location>
        <begin position="417"/>
        <end position="469"/>
    </location>
</feature>
<evidence type="ECO:0000256" key="6">
    <source>
        <dbReference type="PROSITE-ProRule" id="PRU00169"/>
    </source>
</evidence>
<dbReference type="Gene3D" id="3.40.50.2300">
    <property type="match status" value="1"/>
</dbReference>
<dbReference type="Pfam" id="PF08447">
    <property type="entry name" value="PAS_3"/>
    <property type="match status" value="1"/>
</dbReference>
<dbReference type="InterPro" id="IPR036097">
    <property type="entry name" value="HisK_dim/P_sf"/>
</dbReference>
<feature type="transmembrane region" description="Helical" evidence="7">
    <location>
        <begin position="169"/>
        <end position="188"/>
    </location>
</feature>
<dbReference type="RefSeq" id="WP_200380042.1">
    <property type="nucleotide sequence ID" value="NZ_NRRU01000125.1"/>
</dbReference>
<dbReference type="Gene3D" id="3.30.565.10">
    <property type="entry name" value="Histidine kinase-like ATPase, C-terminal domain"/>
    <property type="match status" value="1"/>
</dbReference>
<evidence type="ECO:0000313" key="12">
    <source>
        <dbReference type="EMBL" id="MBK1715485.1"/>
    </source>
</evidence>
<name>A0ABS1E3I8_RUBGE</name>
<dbReference type="NCBIfam" id="TIGR00229">
    <property type="entry name" value="sensory_box"/>
    <property type="match status" value="2"/>
</dbReference>
<feature type="domain" description="Histidine kinase" evidence="8">
    <location>
        <begin position="753"/>
        <end position="971"/>
    </location>
</feature>
<dbReference type="InterPro" id="IPR013656">
    <property type="entry name" value="PAS_4"/>
</dbReference>
<dbReference type="CDD" id="cd00130">
    <property type="entry name" value="PAS"/>
    <property type="match status" value="3"/>
</dbReference>
<feature type="domain" description="Response regulatory" evidence="9">
    <location>
        <begin position="981"/>
        <end position="1098"/>
    </location>
</feature>
<gene>
    <name evidence="12" type="ORF">CKO43_22280</name>
</gene>
<feature type="transmembrane region" description="Helical" evidence="7">
    <location>
        <begin position="92"/>
        <end position="114"/>
    </location>
</feature>
<dbReference type="SUPFAM" id="SSF55874">
    <property type="entry name" value="ATPase domain of HSP90 chaperone/DNA topoisomerase II/histidine kinase"/>
    <property type="match status" value="1"/>
</dbReference>
<evidence type="ECO:0000259" key="10">
    <source>
        <dbReference type="PROSITE" id="PS50112"/>
    </source>
</evidence>
<feature type="domain" description="PAC" evidence="11">
    <location>
        <begin position="683"/>
        <end position="735"/>
    </location>
</feature>
<organism evidence="12 13">
    <name type="scientific">Rubrivivax gelatinosus</name>
    <name type="common">Rhodocyclus gelatinosus</name>
    <name type="synonym">Rhodopseudomonas gelatinosa</name>
    <dbReference type="NCBI Taxonomy" id="28068"/>
    <lineage>
        <taxon>Bacteria</taxon>
        <taxon>Pseudomonadati</taxon>
        <taxon>Pseudomonadota</taxon>
        <taxon>Betaproteobacteria</taxon>
        <taxon>Burkholderiales</taxon>
        <taxon>Sphaerotilaceae</taxon>
        <taxon>Rubrivivax</taxon>
    </lineage>
</organism>
<dbReference type="Pfam" id="PF02518">
    <property type="entry name" value="HATPase_c"/>
    <property type="match status" value="1"/>
</dbReference>
<evidence type="ECO:0000256" key="4">
    <source>
        <dbReference type="ARBA" id="ARBA00022679"/>
    </source>
</evidence>
<dbReference type="SUPFAM" id="SSF47384">
    <property type="entry name" value="Homodimeric domain of signal transducing histidine kinase"/>
    <property type="match status" value="1"/>
</dbReference>
<dbReference type="SMART" id="SM00448">
    <property type="entry name" value="REC"/>
    <property type="match status" value="1"/>
</dbReference>
<dbReference type="Pfam" id="PF00512">
    <property type="entry name" value="HisKA"/>
    <property type="match status" value="1"/>
</dbReference>
<dbReference type="PROSITE" id="PS50110">
    <property type="entry name" value="RESPONSE_REGULATORY"/>
    <property type="match status" value="1"/>
</dbReference>
<keyword evidence="7" id="KW-0812">Transmembrane</keyword>
<dbReference type="SMART" id="SM00091">
    <property type="entry name" value="PAS"/>
    <property type="match status" value="4"/>
</dbReference>
<feature type="transmembrane region" description="Helical" evidence="7">
    <location>
        <begin position="53"/>
        <end position="71"/>
    </location>
</feature>
<dbReference type="InterPro" id="IPR011006">
    <property type="entry name" value="CheY-like_superfamily"/>
</dbReference>
<proteinExistence type="predicted"/>
<evidence type="ECO:0000259" key="8">
    <source>
        <dbReference type="PROSITE" id="PS50109"/>
    </source>
</evidence>
<comment type="catalytic activity">
    <reaction evidence="1">
        <text>ATP + protein L-histidine = ADP + protein N-phospho-L-histidine.</text>
        <dbReference type="EC" id="2.7.13.3"/>
    </reaction>
</comment>
<feature type="domain" description="PAS" evidence="10">
    <location>
        <begin position="345"/>
        <end position="415"/>
    </location>
</feature>
<feature type="domain" description="PAS" evidence="10">
    <location>
        <begin position="477"/>
        <end position="529"/>
    </location>
</feature>
<dbReference type="Gene3D" id="1.10.287.130">
    <property type="match status" value="1"/>
</dbReference>
<dbReference type="Proteomes" id="UP001041814">
    <property type="component" value="Unassembled WGS sequence"/>
</dbReference>
<evidence type="ECO:0000313" key="13">
    <source>
        <dbReference type="Proteomes" id="UP001041814"/>
    </source>
</evidence>
<dbReference type="PROSITE" id="PS50112">
    <property type="entry name" value="PAS"/>
    <property type="match status" value="3"/>
</dbReference>
<dbReference type="InterPro" id="IPR004358">
    <property type="entry name" value="Sig_transdc_His_kin-like_C"/>
</dbReference>
<evidence type="ECO:0000259" key="11">
    <source>
        <dbReference type="PROSITE" id="PS50113"/>
    </source>
</evidence>
<dbReference type="SMART" id="SM00388">
    <property type="entry name" value="HisKA"/>
    <property type="match status" value="1"/>
</dbReference>
<dbReference type="Pfam" id="PF08448">
    <property type="entry name" value="PAS_4"/>
    <property type="match status" value="1"/>
</dbReference>
<dbReference type="PANTHER" id="PTHR43047:SF72">
    <property type="entry name" value="OSMOSENSING HISTIDINE PROTEIN KINASE SLN1"/>
    <property type="match status" value="1"/>
</dbReference>
<keyword evidence="5 12" id="KW-0418">Kinase</keyword>
<dbReference type="SUPFAM" id="SSF55785">
    <property type="entry name" value="PYP-like sensor domain (PAS domain)"/>
    <property type="match status" value="4"/>
</dbReference>
<dbReference type="PROSITE" id="PS50113">
    <property type="entry name" value="PAC"/>
    <property type="match status" value="2"/>
</dbReference>
<dbReference type="InterPro" id="IPR000700">
    <property type="entry name" value="PAS-assoc_C"/>
</dbReference>
<dbReference type="InterPro" id="IPR035965">
    <property type="entry name" value="PAS-like_dom_sf"/>
</dbReference>
<dbReference type="InterPro" id="IPR000014">
    <property type="entry name" value="PAS"/>
</dbReference>
<keyword evidence="13" id="KW-1185">Reference proteome</keyword>
<dbReference type="SMART" id="SM00387">
    <property type="entry name" value="HATPase_c"/>
    <property type="match status" value="1"/>
</dbReference>
<keyword evidence="3 6" id="KW-0597">Phosphoprotein</keyword>
<dbReference type="PRINTS" id="PR00344">
    <property type="entry name" value="BCTRLSENSOR"/>
</dbReference>
<dbReference type="Gene3D" id="3.30.450.20">
    <property type="entry name" value="PAS domain"/>
    <property type="match status" value="4"/>
</dbReference>
<feature type="modified residue" description="4-aspartylphosphate" evidence="6">
    <location>
        <position position="1031"/>
    </location>
</feature>
<dbReference type="EMBL" id="NRRU01000125">
    <property type="protein sequence ID" value="MBK1715485.1"/>
    <property type="molecule type" value="Genomic_DNA"/>
</dbReference>
<dbReference type="InterPro" id="IPR003661">
    <property type="entry name" value="HisK_dim/P_dom"/>
</dbReference>
<evidence type="ECO:0000256" key="7">
    <source>
        <dbReference type="SAM" id="Phobius"/>
    </source>
</evidence>
<dbReference type="Pfam" id="PF12860">
    <property type="entry name" value="PAS_7"/>
    <property type="match status" value="2"/>
</dbReference>
<dbReference type="GO" id="GO:0016301">
    <property type="term" value="F:kinase activity"/>
    <property type="evidence" value="ECO:0007669"/>
    <property type="project" value="UniProtKB-KW"/>
</dbReference>
<comment type="caution">
    <text evidence="12">The sequence shown here is derived from an EMBL/GenBank/DDBJ whole genome shotgun (WGS) entry which is preliminary data.</text>
</comment>
<evidence type="ECO:0000256" key="3">
    <source>
        <dbReference type="ARBA" id="ARBA00022553"/>
    </source>
</evidence>
<dbReference type="Pfam" id="PF00072">
    <property type="entry name" value="Response_reg"/>
    <property type="match status" value="1"/>
</dbReference>
<reference evidence="12" key="1">
    <citation type="submission" date="2017-08" db="EMBL/GenBank/DDBJ databases">
        <authorList>
            <person name="Imhoff J.F."/>
            <person name="Rahn T."/>
            <person name="Kuenzel S."/>
            <person name="Neulinger S.C."/>
        </authorList>
    </citation>
    <scope>NUCLEOTIDE SEQUENCE</scope>
    <source>
        <strain evidence="12">IM 151</strain>
    </source>
</reference>
<keyword evidence="7" id="KW-1133">Transmembrane helix</keyword>
<dbReference type="InterPro" id="IPR005467">
    <property type="entry name" value="His_kinase_dom"/>
</dbReference>
<dbReference type="CDD" id="cd00082">
    <property type="entry name" value="HisKA"/>
    <property type="match status" value="1"/>
</dbReference>
<dbReference type="InterPro" id="IPR013655">
    <property type="entry name" value="PAS_fold_3"/>
</dbReference>
<evidence type="ECO:0000256" key="5">
    <source>
        <dbReference type="ARBA" id="ARBA00022777"/>
    </source>
</evidence>
<reference evidence="12" key="2">
    <citation type="journal article" date="2020" name="Microorganisms">
        <title>Osmotic Adaptation and Compatible Solute Biosynthesis of Phototrophic Bacteria as Revealed from Genome Analyses.</title>
        <authorList>
            <person name="Imhoff J.F."/>
            <person name="Rahn T."/>
            <person name="Kunzel S."/>
            <person name="Keller A."/>
            <person name="Neulinger S.C."/>
        </authorList>
    </citation>
    <scope>NUCLEOTIDE SEQUENCE</scope>
    <source>
        <strain evidence="12">IM 151</strain>
    </source>
</reference>
<dbReference type="InterPro" id="IPR036890">
    <property type="entry name" value="HATPase_C_sf"/>
</dbReference>
<evidence type="ECO:0000256" key="2">
    <source>
        <dbReference type="ARBA" id="ARBA00012438"/>
    </source>
</evidence>
<feature type="domain" description="PAS" evidence="10">
    <location>
        <begin position="610"/>
        <end position="680"/>
    </location>
</feature>